<dbReference type="Proteomes" id="UP001470230">
    <property type="component" value="Unassembled WGS sequence"/>
</dbReference>
<proteinExistence type="predicted"/>
<sequence>MGSSQSSAKNNSITYEQKASKLGYDFQREHFMKARSSSTVSKRKQQIKKMGISLKGKNVSFISKNDLNRVCFIIVNTYKRPDYHLGVGPMNDASIVASIHHRRGYKIYFLHNSTRDEFLTYFKFFIQNTKIALTIFYAGRTTSLQVNKLFERNKNQCIKAMVFEQGYIIDYDVVNLLVNFKQNNEKIVLISDCCHGGPIWDFDSLFCSFQTLPSNIISISVANNDNITDYDKIMVTNDGIFTVCLWKILNDCPAATPIQLEDKMNPLMNKFGLSVVYHATSDELATQTLFL</sequence>
<gene>
    <name evidence="1" type="ORF">M9Y10_007848</name>
</gene>
<organism evidence="1 2">
    <name type="scientific">Tritrichomonas musculus</name>
    <dbReference type="NCBI Taxonomy" id="1915356"/>
    <lineage>
        <taxon>Eukaryota</taxon>
        <taxon>Metamonada</taxon>
        <taxon>Parabasalia</taxon>
        <taxon>Tritrichomonadida</taxon>
        <taxon>Tritrichomonadidae</taxon>
        <taxon>Tritrichomonas</taxon>
    </lineage>
</organism>
<dbReference type="Gene3D" id="3.40.50.1460">
    <property type="match status" value="1"/>
</dbReference>
<evidence type="ECO:0008006" key="3">
    <source>
        <dbReference type="Google" id="ProtNLM"/>
    </source>
</evidence>
<comment type="caution">
    <text evidence="1">The sequence shown here is derived from an EMBL/GenBank/DDBJ whole genome shotgun (WGS) entry which is preliminary data.</text>
</comment>
<name>A0ABR2J2G9_9EUKA</name>
<evidence type="ECO:0000313" key="1">
    <source>
        <dbReference type="EMBL" id="KAK8872090.1"/>
    </source>
</evidence>
<evidence type="ECO:0000313" key="2">
    <source>
        <dbReference type="Proteomes" id="UP001470230"/>
    </source>
</evidence>
<dbReference type="EMBL" id="JAPFFF010000013">
    <property type="protein sequence ID" value="KAK8872090.1"/>
    <property type="molecule type" value="Genomic_DNA"/>
</dbReference>
<protein>
    <recommendedName>
        <fullName evidence="3">Clan CD, family C14, metacaspase-like cysteine peptidase</fullName>
    </recommendedName>
</protein>
<accession>A0ABR2J2G9</accession>
<keyword evidence="2" id="KW-1185">Reference proteome</keyword>
<reference evidence="1 2" key="1">
    <citation type="submission" date="2024-04" db="EMBL/GenBank/DDBJ databases">
        <title>Tritrichomonas musculus Genome.</title>
        <authorList>
            <person name="Alves-Ferreira E."/>
            <person name="Grigg M."/>
            <person name="Lorenzi H."/>
            <person name="Galac M."/>
        </authorList>
    </citation>
    <scope>NUCLEOTIDE SEQUENCE [LARGE SCALE GENOMIC DNA]</scope>
    <source>
        <strain evidence="1 2">EAF2021</strain>
    </source>
</reference>